<comment type="caution">
    <text evidence="1">The sequence shown here is derived from an EMBL/GenBank/DDBJ whole genome shotgun (WGS) entry which is preliminary data.</text>
</comment>
<evidence type="ECO:0000313" key="1">
    <source>
        <dbReference type="EMBL" id="RJT33499.1"/>
    </source>
</evidence>
<sequence length="72" mass="7656">MPPFGSDAGLQMVISCASGAHVFYVRSAPVLGTHLFGRFAPVFDARPDPNLGILQRTVQTLQINAARTMVAA</sequence>
<dbReference type="Proteomes" id="UP000272706">
    <property type="component" value="Unassembled WGS sequence"/>
</dbReference>
<protein>
    <submittedName>
        <fullName evidence="1">Uncharacterized protein</fullName>
    </submittedName>
</protein>
<accession>A0A3A5KQR1</accession>
<name>A0A3A5KQR1_9HYPH</name>
<proteinExistence type="predicted"/>
<evidence type="ECO:0000313" key="2">
    <source>
        <dbReference type="Proteomes" id="UP000272706"/>
    </source>
</evidence>
<keyword evidence="2" id="KW-1185">Reference proteome</keyword>
<dbReference type="AlphaFoldDB" id="A0A3A5KQR1"/>
<dbReference type="EMBL" id="QZWZ01000022">
    <property type="protein sequence ID" value="RJT33499.1"/>
    <property type="molecule type" value="Genomic_DNA"/>
</dbReference>
<organism evidence="1 2">
    <name type="scientific">Mesorhizobium waimense</name>
    <dbReference type="NCBI Taxonomy" id="1300307"/>
    <lineage>
        <taxon>Bacteria</taxon>
        <taxon>Pseudomonadati</taxon>
        <taxon>Pseudomonadota</taxon>
        <taxon>Alphaproteobacteria</taxon>
        <taxon>Hyphomicrobiales</taxon>
        <taxon>Phyllobacteriaceae</taxon>
        <taxon>Mesorhizobium</taxon>
    </lineage>
</organism>
<reference evidence="1 2" key="1">
    <citation type="submission" date="2018-09" db="EMBL/GenBank/DDBJ databases">
        <title>Mesorhizobium carmichaelinearum sp. nov. isolated from Carmichaelinea spp. root nodules in New Zealand.</title>
        <authorList>
            <person name="De Meyer S.E."/>
        </authorList>
    </citation>
    <scope>NUCLEOTIDE SEQUENCE [LARGE SCALE GENOMIC DNA]</scope>
    <source>
        <strain evidence="1 2">ICMP19557</strain>
    </source>
</reference>
<gene>
    <name evidence="1" type="ORF">D3227_25030</name>
</gene>